<organism evidence="2 3">
    <name type="scientific">Pristionchus entomophagus</name>
    <dbReference type="NCBI Taxonomy" id="358040"/>
    <lineage>
        <taxon>Eukaryota</taxon>
        <taxon>Metazoa</taxon>
        <taxon>Ecdysozoa</taxon>
        <taxon>Nematoda</taxon>
        <taxon>Chromadorea</taxon>
        <taxon>Rhabditida</taxon>
        <taxon>Rhabditina</taxon>
        <taxon>Diplogasteromorpha</taxon>
        <taxon>Diplogasteroidea</taxon>
        <taxon>Neodiplogasteridae</taxon>
        <taxon>Pristionchus</taxon>
    </lineage>
</organism>
<reference evidence="2" key="1">
    <citation type="submission" date="2023-10" db="EMBL/GenBank/DDBJ databases">
        <title>Genome assembly of Pristionchus species.</title>
        <authorList>
            <person name="Yoshida K."/>
            <person name="Sommer R.J."/>
        </authorList>
    </citation>
    <scope>NUCLEOTIDE SEQUENCE</scope>
    <source>
        <strain evidence="2">RS0144</strain>
    </source>
</reference>
<keyword evidence="3" id="KW-1185">Reference proteome</keyword>
<dbReference type="InterPro" id="IPR006693">
    <property type="entry name" value="AB_hydrolase_lipase"/>
</dbReference>
<feature type="non-terminal residue" evidence="2">
    <location>
        <position position="238"/>
    </location>
</feature>
<accession>A0AAV5U5L8</accession>
<dbReference type="InterPro" id="IPR029058">
    <property type="entry name" value="AB_hydrolase_fold"/>
</dbReference>
<feature type="non-terminal residue" evidence="2">
    <location>
        <position position="1"/>
    </location>
</feature>
<proteinExistence type="predicted"/>
<name>A0AAV5U5L8_9BILA</name>
<sequence>AAFDPEAFMTAKEMIRHWGYPVEQLEVITADGYILSMYRISHGRFSDNNTSCHRPAVLFSHGLSGDSTEFYMNPPESSPAFILADAGFDVFLINHRGGHYSKRHISLKPWDNQYWQWSVDELSRYDAPAAIDKVLEVTGHNGTYWVGHSMGTSIAYMGLSTNPQYNSKIKGAFLMAPSGSAGYGQGPAKLLFWAYKTFEPLVHLYRNVLGAHETAFNLGMIYRPLINLCLVIPYADGV</sequence>
<dbReference type="GO" id="GO:0006629">
    <property type="term" value="P:lipid metabolic process"/>
    <property type="evidence" value="ECO:0007669"/>
    <property type="project" value="InterPro"/>
</dbReference>
<dbReference type="Pfam" id="PF04083">
    <property type="entry name" value="Abhydro_lipase"/>
    <property type="match status" value="1"/>
</dbReference>
<feature type="domain" description="Partial AB-hydrolase lipase" evidence="1">
    <location>
        <begin position="12"/>
        <end position="73"/>
    </location>
</feature>
<dbReference type="Proteomes" id="UP001432027">
    <property type="component" value="Unassembled WGS sequence"/>
</dbReference>
<evidence type="ECO:0000259" key="1">
    <source>
        <dbReference type="Pfam" id="PF04083"/>
    </source>
</evidence>
<comment type="caution">
    <text evidence="2">The sequence shown here is derived from an EMBL/GenBank/DDBJ whole genome shotgun (WGS) entry which is preliminary data.</text>
</comment>
<gene>
    <name evidence="2" type="ORF">PENTCL1PPCAC_23883</name>
</gene>
<dbReference type="EMBL" id="BTSX01000005">
    <property type="protein sequence ID" value="GMT01709.1"/>
    <property type="molecule type" value="Genomic_DNA"/>
</dbReference>
<dbReference type="AlphaFoldDB" id="A0AAV5U5L8"/>
<dbReference type="SUPFAM" id="SSF53474">
    <property type="entry name" value="alpha/beta-Hydrolases"/>
    <property type="match status" value="1"/>
</dbReference>
<dbReference type="PANTHER" id="PTHR11005">
    <property type="entry name" value="LYSOSOMAL ACID LIPASE-RELATED"/>
    <property type="match status" value="1"/>
</dbReference>
<protein>
    <recommendedName>
        <fullName evidence="1">Partial AB-hydrolase lipase domain-containing protein</fullName>
    </recommendedName>
</protein>
<evidence type="ECO:0000313" key="2">
    <source>
        <dbReference type="EMBL" id="GMT01709.1"/>
    </source>
</evidence>
<evidence type="ECO:0000313" key="3">
    <source>
        <dbReference type="Proteomes" id="UP001432027"/>
    </source>
</evidence>
<dbReference type="Gene3D" id="3.40.50.1820">
    <property type="entry name" value="alpha/beta hydrolase"/>
    <property type="match status" value="1"/>
</dbReference>